<comment type="caution">
    <text evidence="1">The sequence shown here is derived from an EMBL/GenBank/DDBJ whole genome shotgun (WGS) entry which is preliminary data.</text>
</comment>
<evidence type="ECO:0000313" key="2">
    <source>
        <dbReference type="Proteomes" id="UP000499080"/>
    </source>
</evidence>
<dbReference type="EMBL" id="BGPR01061867">
    <property type="protein sequence ID" value="GBO37442.1"/>
    <property type="molecule type" value="Genomic_DNA"/>
</dbReference>
<gene>
    <name evidence="1" type="ORF">AVEN_8801_1</name>
</gene>
<dbReference type="AlphaFoldDB" id="A0A4Y2WMA7"/>
<organism evidence="1 2">
    <name type="scientific">Araneus ventricosus</name>
    <name type="common">Orbweaver spider</name>
    <name type="synonym">Epeira ventricosa</name>
    <dbReference type="NCBI Taxonomy" id="182803"/>
    <lineage>
        <taxon>Eukaryota</taxon>
        <taxon>Metazoa</taxon>
        <taxon>Ecdysozoa</taxon>
        <taxon>Arthropoda</taxon>
        <taxon>Chelicerata</taxon>
        <taxon>Arachnida</taxon>
        <taxon>Araneae</taxon>
        <taxon>Araneomorphae</taxon>
        <taxon>Entelegynae</taxon>
        <taxon>Araneoidea</taxon>
        <taxon>Araneidae</taxon>
        <taxon>Araneus</taxon>
    </lineage>
</organism>
<evidence type="ECO:0000313" key="1">
    <source>
        <dbReference type="EMBL" id="GBO37442.1"/>
    </source>
</evidence>
<dbReference type="Proteomes" id="UP000499080">
    <property type="component" value="Unassembled WGS sequence"/>
</dbReference>
<accession>A0A4Y2WMA7</accession>
<name>A0A4Y2WMA7_ARAVE</name>
<protein>
    <submittedName>
        <fullName evidence="1">Uncharacterized protein</fullName>
    </submittedName>
</protein>
<proteinExistence type="predicted"/>
<feature type="non-terminal residue" evidence="1">
    <location>
        <position position="43"/>
    </location>
</feature>
<reference evidence="1 2" key="1">
    <citation type="journal article" date="2019" name="Sci. Rep.">
        <title>Orb-weaving spider Araneus ventricosus genome elucidates the spidroin gene catalogue.</title>
        <authorList>
            <person name="Kono N."/>
            <person name="Nakamura H."/>
            <person name="Ohtoshi R."/>
            <person name="Moran D.A.P."/>
            <person name="Shinohara A."/>
            <person name="Yoshida Y."/>
            <person name="Fujiwara M."/>
            <person name="Mori M."/>
            <person name="Tomita M."/>
            <person name="Arakawa K."/>
        </authorList>
    </citation>
    <scope>NUCLEOTIDE SEQUENCE [LARGE SCALE GENOMIC DNA]</scope>
</reference>
<sequence>MFDSWNDLPECSEMKVGCGVQLDHWTGSVQAISICRQAVLCWA</sequence>
<keyword evidence="2" id="KW-1185">Reference proteome</keyword>